<organism evidence="2 3">
    <name type="scientific">Paenibacillus silagei</name>
    <dbReference type="NCBI Taxonomy" id="1670801"/>
    <lineage>
        <taxon>Bacteria</taxon>
        <taxon>Bacillati</taxon>
        <taxon>Bacillota</taxon>
        <taxon>Bacilli</taxon>
        <taxon>Bacillales</taxon>
        <taxon>Paenibacillaceae</taxon>
        <taxon>Paenibacillus</taxon>
    </lineage>
</organism>
<sequence>MYEKLSKMILAFALLASPVILSGCGGSAEVTQAATATPSAAPTASPTPAPELKNFSVKDKTQEYLENFGTNSWNIESSKEIANNIRIKAREDKENTFTYLEIADSIEKNDVQNVKKLFTKIGGVLPASVASRYPDPTPTPAPTDITSGEDTDMTYVEADQEFGSRGLNLAKSYLEKEITQEIKDDISAYFLSSVDFIIKENQSKYKEMANAIQKDDKATVEKLYAELLPLYQGIPSSATSAAATPAPAKDEVIHLKGKKDQATEFFYLNSGIAIIEATDNGDSNFIIHIYNETGDFKEYIVNEIGPYKGKSLVVIPEDGKYMLKVESDSSWKVDIKQSIPDNIKSAPVKLSGKGNDVVFARLQSKLTRFTSKHTGESNFIVRLNDSALVNEIGNYSGSTAEKIDTDGIYVFSVEADGQWSIDIE</sequence>
<evidence type="ECO:0000256" key="1">
    <source>
        <dbReference type="SAM" id="SignalP"/>
    </source>
</evidence>
<dbReference type="PROSITE" id="PS51257">
    <property type="entry name" value="PROKAR_LIPOPROTEIN"/>
    <property type="match status" value="1"/>
</dbReference>
<feature type="chain" id="PRO_5045167257" description="Lipoprotein" evidence="1">
    <location>
        <begin position="23"/>
        <end position="424"/>
    </location>
</feature>
<keyword evidence="1" id="KW-0732">Signal</keyword>
<reference evidence="2 3" key="1">
    <citation type="submission" date="2021-03" db="EMBL/GenBank/DDBJ databases">
        <title>Genomic Encyclopedia of Type Strains, Phase IV (KMG-IV): sequencing the most valuable type-strain genomes for metagenomic binning, comparative biology and taxonomic classification.</title>
        <authorList>
            <person name="Goeker M."/>
        </authorList>
    </citation>
    <scope>NUCLEOTIDE SEQUENCE [LARGE SCALE GENOMIC DNA]</scope>
    <source>
        <strain evidence="2 3">DSM 101953</strain>
    </source>
</reference>
<keyword evidence="3" id="KW-1185">Reference proteome</keyword>
<name>A0ABS4NXX2_9BACL</name>
<accession>A0ABS4NXX2</accession>
<evidence type="ECO:0000313" key="2">
    <source>
        <dbReference type="EMBL" id="MBP2114896.1"/>
    </source>
</evidence>
<proteinExistence type="predicted"/>
<comment type="caution">
    <text evidence="2">The sequence shown here is derived from an EMBL/GenBank/DDBJ whole genome shotgun (WGS) entry which is preliminary data.</text>
</comment>
<dbReference type="Proteomes" id="UP000773462">
    <property type="component" value="Unassembled WGS sequence"/>
</dbReference>
<gene>
    <name evidence="2" type="ORF">J2Z70_005080</name>
</gene>
<dbReference type="EMBL" id="JAGGLV010000021">
    <property type="protein sequence ID" value="MBP2114896.1"/>
    <property type="molecule type" value="Genomic_DNA"/>
</dbReference>
<protein>
    <recommendedName>
        <fullName evidence="4">Lipoprotein</fullName>
    </recommendedName>
</protein>
<feature type="signal peptide" evidence="1">
    <location>
        <begin position="1"/>
        <end position="22"/>
    </location>
</feature>
<dbReference type="RefSeq" id="WP_209877691.1">
    <property type="nucleotide sequence ID" value="NZ_JAGGLV010000021.1"/>
</dbReference>
<evidence type="ECO:0000313" key="3">
    <source>
        <dbReference type="Proteomes" id="UP000773462"/>
    </source>
</evidence>
<evidence type="ECO:0008006" key="4">
    <source>
        <dbReference type="Google" id="ProtNLM"/>
    </source>
</evidence>